<organism evidence="2 3">
    <name type="scientific">Liquorilactobacillus hordei DSM 19519</name>
    <dbReference type="NCBI Taxonomy" id="1423759"/>
    <lineage>
        <taxon>Bacteria</taxon>
        <taxon>Bacillati</taxon>
        <taxon>Bacillota</taxon>
        <taxon>Bacilli</taxon>
        <taxon>Lactobacillales</taxon>
        <taxon>Lactobacillaceae</taxon>
        <taxon>Liquorilactobacillus</taxon>
    </lineage>
</organism>
<evidence type="ECO:0000313" key="3">
    <source>
        <dbReference type="Proteomes" id="UP000051448"/>
    </source>
</evidence>
<gene>
    <name evidence="2" type="ORF">FC92_GL001441</name>
</gene>
<comment type="caution">
    <text evidence="2">The sequence shown here is derived from an EMBL/GenBank/DDBJ whole genome shotgun (WGS) entry which is preliminary data.</text>
</comment>
<dbReference type="EMBL" id="AZDX01000004">
    <property type="protein sequence ID" value="KRL07870.1"/>
    <property type="molecule type" value="Genomic_DNA"/>
</dbReference>
<accession>A0A0R1MIS7</accession>
<name>A0A0R1MIS7_9LACO</name>
<dbReference type="PATRIC" id="fig|1423759.3.peg.1510"/>
<evidence type="ECO:0000313" key="2">
    <source>
        <dbReference type="EMBL" id="KRL07870.1"/>
    </source>
</evidence>
<reference evidence="2 3" key="1">
    <citation type="journal article" date="2015" name="Genome Announc.">
        <title>Expanding the biotechnology potential of lactobacilli through comparative genomics of 213 strains and associated genera.</title>
        <authorList>
            <person name="Sun Z."/>
            <person name="Harris H.M."/>
            <person name="McCann A."/>
            <person name="Guo C."/>
            <person name="Argimon S."/>
            <person name="Zhang W."/>
            <person name="Yang X."/>
            <person name="Jeffery I.B."/>
            <person name="Cooney J.C."/>
            <person name="Kagawa T.F."/>
            <person name="Liu W."/>
            <person name="Song Y."/>
            <person name="Salvetti E."/>
            <person name="Wrobel A."/>
            <person name="Rasinkangas P."/>
            <person name="Parkhill J."/>
            <person name="Rea M.C."/>
            <person name="O'Sullivan O."/>
            <person name="Ritari J."/>
            <person name="Douillard F.P."/>
            <person name="Paul Ross R."/>
            <person name="Yang R."/>
            <person name="Briner A.E."/>
            <person name="Felis G.E."/>
            <person name="de Vos W.M."/>
            <person name="Barrangou R."/>
            <person name="Klaenhammer T.R."/>
            <person name="Caufield P.W."/>
            <person name="Cui Y."/>
            <person name="Zhang H."/>
            <person name="O'Toole P.W."/>
        </authorList>
    </citation>
    <scope>NUCLEOTIDE SEQUENCE [LARGE SCALE GENOMIC DNA]</scope>
    <source>
        <strain evidence="2 3">DSM 19519</strain>
    </source>
</reference>
<keyword evidence="3" id="KW-1185">Reference proteome</keyword>
<keyword evidence="1" id="KW-0812">Transmembrane</keyword>
<keyword evidence="1" id="KW-0472">Membrane</keyword>
<proteinExistence type="predicted"/>
<protein>
    <submittedName>
        <fullName evidence="2">Uncharacterized protein</fullName>
    </submittedName>
</protein>
<evidence type="ECO:0000256" key="1">
    <source>
        <dbReference type="SAM" id="Phobius"/>
    </source>
</evidence>
<sequence>MDGGFDMRFWIKIVILIVTLDFLIVFSIYKWYEGWIWETPYYNSHQRVELVSDDQAVHRLTSQQYYAFVRLTKYAIKQQLHNYNFKGLHDYTIEIWKTRQPHVYYINYVCGTVFFNQRFSTVMDVRINSVTLKGQPHFKIVKFVSHLPQ</sequence>
<keyword evidence="1" id="KW-1133">Transmembrane helix</keyword>
<feature type="transmembrane region" description="Helical" evidence="1">
    <location>
        <begin position="9"/>
        <end position="32"/>
    </location>
</feature>
<dbReference type="Proteomes" id="UP000051448">
    <property type="component" value="Unassembled WGS sequence"/>
</dbReference>
<dbReference type="AlphaFoldDB" id="A0A0R1MIS7"/>